<evidence type="ECO:0000259" key="8">
    <source>
        <dbReference type="Pfam" id="PF10590"/>
    </source>
</evidence>
<dbReference type="EC" id="1.4.3.5" evidence="6"/>
<feature type="domain" description="Pyridoxamine 5'-phosphate oxidase N-terminal" evidence="7">
    <location>
        <begin position="33"/>
        <end position="157"/>
    </location>
</feature>
<feature type="domain" description="Pyridoxine 5'-phosphate oxidase dimerisation C-terminal" evidence="8">
    <location>
        <begin position="171"/>
        <end position="213"/>
    </location>
</feature>
<accession>A0ABW4ZD40</accession>
<dbReference type="Gene3D" id="2.30.110.10">
    <property type="entry name" value="Electron Transport, Fmn-binding Protein, Chain A"/>
    <property type="match status" value="1"/>
</dbReference>
<dbReference type="NCBIfam" id="TIGR00558">
    <property type="entry name" value="pdxH"/>
    <property type="match status" value="1"/>
</dbReference>
<proteinExistence type="inferred from homology"/>
<dbReference type="InterPro" id="IPR019740">
    <property type="entry name" value="Pyridox_Oxase_CS"/>
</dbReference>
<protein>
    <recommendedName>
        <fullName evidence="6">Pyridoxamine 5'-phosphate oxidase</fullName>
        <ecNumber evidence="6">1.4.3.5</ecNumber>
    </recommendedName>
</protein>
<keyword evidence="4" id="KW-0288">FMN</keyword>
<dbReference type="PANTHER" id="PTHR10851:SF0">
    <property type="entry name" value="PYRIDOXINE-5'-PHOSPHATE OXIDASE"/>
    <property type="match status" value="1"/>
</dbReference>
<dbReference type="InterPro" id="IPR019576">
    <property type="entry name" value="Pyridoxamine_oxidase_dimer_C"/>
</dbReference>
<evidence type="ECO:0000256" key="1">
    <source>
        <dbReference type="ARBA" id="ARBA00001917"/>
    </source>
</evidence>
<keyword evidence="10" id="KW-1185">Reference proteome</keyword>
<comment type="similarity">
    <text evidence="2">Belongs to the pyridoxamine 5'-phosphate oxidase family.</text>
</comment>
<evidence type="ECO:0000256" key="5">
    <source>
        <dbReference type="ARBA" id="ARBA00023002"/>
    </source>
</evidence>
<dbReference type="RefSeq" id="WP_377087647.1">
    <property type="nucleotide sequence ID" value="NZ_JBHSJL010000014.1"/>
</dbReference>
<name>A0ABW4ZD40_9BACT</name>
<dbReference type="PIRSF" id="PIRSF000190">
    <property type="entry name" value="Pyd_amn-ph_oxd"/>
    <property type="match status" value="1"/>
</dbReference>
<sequence>MDLSDYRQEYLKDALTRSSVEPCPFQQFTKWFQQAVDADYPEPNAMSIATASSAAAPSLRTVLLKYFDTQGFVFFTNYQSRKAKEIAENPQVSLLFPWINLERQVVVLGRIEKISKEESLKYFQSRPHDSQLGAWVSYQSSVIPDREWLATKLDELNKQYAPGEVPLPEFWGGYRVIPHHIEFWQGGPARLHDRILYSKSDDASEWSLDRLSP</sequence>
<dbReference type="NCBIfam" id="NF004231">
    <property type="entry name" value="PRK05679.1"/>
    <property type="match status" value="1"/>
</dbReference>
<keyword evidence="3" id="KW-0285">Flavoprotein</keyword>
<dbReference type="EMBL" id="JBHUJB010000047">
    <property type="protein sequence ID" value="MFD2159567.1"/>
    <property type="molecule type" value="Genomic_DNA"/>
</dbReference>
<evidence type="ECO:0000313" key="10">
    <source>
        <dbReference type="Proteomes" id="UP001597389"/>
    </source>
</evidence>
<dbReference type="Pfam" id="PF10590">
    <property type="entry name" value="PNP_phzG_C"/>
    <property type="match status" value="1"/>
</dbReference>
<gene>
    <name evidence="9" type="primary">pdxH</name>
    <name evidence="9" type="ORF">ACFSW8_11700</name>
</gene>
<dbReference type="Pfam" id="PF01243">
    <property type="entry name" value="PNPOx_N"/>
    <property type="match status" value="1"/>
</dbReference>
<comment type="cofactor">
    <cofactor evidence="1">
        <name>FMN</name>
        <dbReference type="ChEBI" id="CHEBI:58210"/>
    </cofactor>
</comment>
<evidence type="ECO:0000256" key="4">
    <source>
        <dbReference type="ARBA" id="ARBA00022643"/>
    </source>
</evidence>
<dbReference type="InterPro" id="IPR000659">
    <property type="entry name" value="Pyridox_Oxase"/>
</dbReference>
<dbReference type="HAMAP" id="MF_01629">
    <property type="entry name" value="PdxH"/>
    <property type="match status" value="1"/>
</dbReference>
<dbReference type="InterPro" id="IPR012349">
    <property type="entry name" value="Split_barrel_FMN-bd"/>
</dbReference>
<keyword evidence="5 9" id="KW-0560">Oxidoreductase</keyword>
<evidence type="ECO:0000259" key="7">
    <source>
        <dbReference type="Pfam" id="PF01243"/>
    </source>
</evidence>
<evidence type="ECO:0000313" key="9">
    <source>
        <dbReference type="EMBL" id="MFD2159567.1"/>
    </source>
</evidence>
<evidence type="ECO:0000256" key="2">
    <source>
        <dbReference type="ARBA" id="ARBA00007301"/>
    </source>
</evidence>
<reference evidence="10" key="1">
    <citation type="journal article" date="2019" name="Int. J. Syst. Evol. Microbiol.">
        <title>The Global Catalogue of Microorganisms (GCM) 10K type strain sequencing project: providing services to taxonomists for standard genome sequencing and annotation.</title>
        <authorList>
            <consortium name="The Broad Institute Genomics Platform"/>
            <consortium name="The Broad Institute Genome Sequencing Center for Infectious Disease"/>
            <person name="Wu L."/>
            <person name="Ma J."/>
        </authorList>
    </citation>
    <scope>NUCLEOTIDE SEQUENCE [LARGE SCALE GENOMIC DNA]</scope>
    <source>
        <strain evidence="10">CCUG 57942</strain>
    </source>
</reference>
<dbReference type="GO" id="GO:0004733">
    <property type="term" value="F:pyridoxamine phosphate oxidase activity"/>
    <property type="evidence" value="ECO:0007669"/>
    <property type="project" value="UniProtKB-EC"/>
</dbReference>
<dbReference type="PANTHER" id="PTHR10851">
    <property type="entry name" value="PYRIDOXINE-5-PHOSPHATE OXIDASE"/>
    <property type="match status" value="1"/>
</dbReference>
<organism evidence="9 10">
    <name type="scientific">Rubritalea tangerina</name>
    <dbReference type="NCBI Taxonomy" id="430798"/>
    <lineage>
        <taxon>Bacteria</taxon>
        <taxon>Pseudomonadati</taxon>
        <taxon>Verrucomicrobiota</taxon>
        <taxon>Verrucomicrobiia</taxon>
        <taxon>Verrucomicrobiales</taxon>
        <taxon>Rubritaleaceae</taxon>
        <taxon>Rubritalea</taxon>
    </lineage>
</organism>
<dbReference type="Proteomes" id="UP001597389">
    <property type="component" value="Unassembled WGS sequence"/>
</dbReference>
<comment type="caution">
    <text evidence="9">The sequence shown here is derived from an EMBL/GenBank/DDBJ whole genome shotgun (WGS) entry which is preliminary data.</text>
</comment>
<dbReference type="SUPFAM" id="SSF50475">
    <property type="entry name" value="FMN-binding split barrel"/>
    <property type="match status" value="1"/>
</dbReference>
<evidence type="ECO:0000256" key="6">
    <source>
        <dbReference type="NCBIfam" id="TIGR00558"/>
    </source>
</evidence>
<evidence type="ECO:0000256" key="3">
    <source>
        <dbReference type="ARBA" id="ARBA00022630"/>
    </source>
</evidence>
<dbReference type="InterPro" id="IPR011576">
    <property type="entry name" value="Pyridox_Oxase_N"/>
</dbReference>
<dbReference type="PROSITE" id="PS01064">
    <property type="entry name" value="PYRIDOX_OXIDASE"/>
    <property type="match status" value="1"/>
</dbReference>